<feature type="coiled-coil region" evidence="1">
    <location>
        <begin position="106"/>
        <end position="142"/>
    </location>
</feature>
<dbReference type="Gene3D" id="1.10.287.470">
    <property type="entry name" value="Helix hairpin bin"/>
    <property type="match status" value="1"/>
</dbReference>
<sequence length="359" mass="37921">MDMEGRIMKKLLLPAAVIAALAAGAATYFRHQNGNTLPDNIAVSNGRLELERYDVASLYAGRVQNVLVDEGSEVKAGDVLAELSSDIASGKVEEAMAGESAARETVLRAQAAVRQAQEAVARADAQIAAQQQQQKVAQMELDNAGRLQSEDLVSPAETQRRRSQRDGAAAAVKAAQAAKSEALAMVRQAQAGVAEAQAGVAARQAQVKTAESAQSDMKITSPKDGRVEYRIAETGSVIAAGSKVISLIDPSDASMNIFLPNAQAAVLKVGDEARIVLDGLDAVFPAKISFIATNAQFTPKAVETANERAKLMFKVKLKIPADIALKYNRLLKGGMTGNGYVRTNAQSGWPAELAVKLPQ</sequence>
<dbReference type="Gene3D" id="2.40.50.100">
    <property type="match status" value="2"/>
</dbReference>
<feature type="chain" id="PRO_5003247536" evidence="3">
    <location>
        <begin position="26"/>
        <end position="359"/>
    </location>
</feature>
<dbReference type="PANTHER" id="PTHR30438">
    <property type="entry name" value="36 KDA ANTIGEN-RELATED"/>
    <property type="match status" value="1"/>
</dbReference>
<accession>F0EXD9</accession>
<dbReference type="Gene3D" id="2.40.30.170">
    <property type="match status" value="1"/>
</dbReference>
<gene>
    <name evidence="4" type="primary">acrA2</name>
    <name evidence="4" type="ORF">HMPREF9098_0523</name>
</gene>
<organism evidence="4 5">
    <name type="scientific">Kingella denitrificans ATCC 33394</name>
    <dbReference type="NCBI Taxonomy" id="888741"/>
    <lineage>
        <taxon>Bacteria</taxon>
        <taxon>Pseudomonadati</taxon>
        <taxon>Pseudomonadota</taxon>
        <taxon>Betaproteobacteria</taxon>
        <taxon>Neisseriales</taxon>
        <taxon>Neisseriaceae</taxon>
        <taxon>Kingella</taxon>
    </lineage>
</organism>
<dbReference type="HOGENOM" id="CLU_018816_6_0_4"/>
<protein>
    <submittedName>
        <fullName evidence="4">Auxiliary transport protein, membrane fusion protein (MFP) family protein</fullName>
    </submittedName>
</protein>
<evidence type="ECO:0000313" key="4">
    <source>
        <dbReference type="EMBL" id="EGC17970.1"/>
    </source>
</evidence>
<evidence type="ECO:0000256" key="2">
    <source>
        <dbReference type="SAM" id="MobiDB-lite"/>
    </source>
</evidence>
<dbReference type="AlphaFoldDB" id="F0EXD9"/>
<evidence type="ECO:0000256" key="3">
    <source>
        <dbReference type="SAM" id="SignalP"/>
    </source>
</evidence>
<dbReference type="Proteomes" id="UP000004088">
    <property type="component" value="Unassembled WGS sequence"/>
</dbReference>
<evidence type="ECO:0000256" key="1">
    <source>
        <dbReference type="SAM" id="Coils"/>
    </source>
</evidence>
<dbReference type="PANTHER" id="PTHR30438:SF2">
    <property type="entry name" value="MEMBRANE PROTEIN"/>
    <property type="match status" value="1"/>
</dbReference>
<keyword evidence="1" id="KW-0175">Coiled coil</keyword>
<feature type="signal peptide" evidence="3">
    <location>
        <begin position="1"/>
        <end position="25"/>
    </location>
</feature>
<dbReference type="SUPFAM" id="SSF111369">
    <property type="entry name" value="HlyD-like secretion proteins"/>
    <property type="match status" value="1"/>
</dbReference>
<proteinExistence type="predicted"/>
<reference evidence="4 5" key="1">
    <citation type="submission" date="2011-01" db="EMBL/GenBank/DDBJ databases">
        <authorList>
            <person name="Muzny D."/>
            <person name="Qin X."/>
            <person name="Deng J."/>
            <person name="Jiang H."/>
            <person name="Liu Y."/>
            <person name="Qu J."/>
            <person name="Song X.-Z."/>
            <person name="Zhang L."/>
            <person name="Thornton R."/>
            <person name="Coyle M."/>
            <person name="Francisco L."/>
            <person name="Jackson L."/>
            <person name="Javaid M."/>
            <person name="Korchina V."/>
            <person name="Kovar C."/>
            <person name="Mata R."/>
            <person name="Mathew T."/>
            <person name="Ngo R."/>
            <person name="Nguyen L."/>
            <person name="Nguyen N."/>
            <person name="Okwuonu G."/>
            <person name="Ongeri F."/>
            <person name="Pham C."/>
            <person name="Simmons D."/>
            <person name="Wilczek-Boney K."/>
            <person name="Hale W."/>
            <person name="Jakkamsetti A."/>
            <person name="Pham P."/>
            <person name="Ruth R."/>
            <person name="San Lucas F."/>
            <person name="Warren J."/>
            <person name="Zhang J."/>
            <person name="Zhao Z."/>
            <person name="Zhou C."/>
            <person name="Zhu D."/>
            <person name="Lee S."/>
            <person name="Bess C."/>
            <person name="Blankenburg K."/>
            <person name="Forbes L."/>
            <person name="Fu Q."/>
            <person name="Gubbala S."/>
            <person name="Hirani K."/>
            <person name="Jayaseelan J.C."/>
            <person name="Lara F."/>
            <person name="Munidasa M."/>
            <person name="Palculict T."/>
            <person name="Patil S."/>
            <person name="Pu L.-L."/>
            <person name="Saada N."/>
            <person name="Tang L."/>
            <person name="Weissenberger G."/>
            <person name="Zhu Y."/>
            <person name="Hemphill L."/>
            <person name="Shang Y."/>
            <person name="Youmans B."/>
            <person name="Ayvaz T."/>
            <person name="Ross M."/>
            <person name="Santibanez J."/>
            <person name="Aqrawi P."/>
            <person name="Gross S."/>
            <person name="Joshi V."/>
            <person name="Fowler G."/>
            <person name="Nazareth L."/>
            <person name="Reid J."/>
            <person name="Worley K."/>
            <person name="Petrosino J."/>
            <person name="Highlander S."/>
            <person name="Gibbs R."/>
        </authorList>
    </citation>
    <scope>NUCLEOTIDE SEQUENCE [LARGE SCALE GENOMIC DNA]</scope>
    <source>
        <strain evidence="4 5">ATCC 33394</strain>
    </source>
</reference>
<dbReference type="EMBL" id="AEWV01000008">
    <property type="protein sequence ID" value="EGC17970.1"/>
    <property type="molecule type" value="Genomic_DNA"/>
</dbReference>
<comment type="caution">
    <text evidence="4">The sequence shown here is derived from an EMBL/GenBank/DDBJ whole genome shotgun (WGS) entry which is preliminary data.</text>
</comment>
<evidence type="ECO:0000313" key="5">
    <source>
        <dbReference type="Proteomes" id="UP000004088"/>
    </source>
</evidence>
<dbReference type="GO" id="GO:0005886">
    <property type="term" value="C:plasma membrane"/>
    <property type="evidence" value="ECO:0007669"/>
    <property type="project" value="TreeGrafter"/>
</dbReference>
<dbReference type="STRING" id="888741.HMPREF9098_0523"/>
<keyword evidence="5" id="KW-1185">Reference proteome</keyword>
<feature type="region of interest" description="Disordered" evidence="2">
    <location>
        <begin position="146"/>
        <end position="166"/>
    </location>
</feature>
<keyword evidence="3" id="KW-0732">Signal</keyword>
<name>F0EXD9_9NEIS</name>